<keyword evidence="3 9" id="KW-0808">Transferase</keyword>
<dbReference type="Pfam" id="PF13727">
    <property type="entry name" value="CoA_binding_3"/>
    <property type="match status" value="1"/>
</dbReference>
<comment type="subcellular location">
    <subcellularLocation>
        <location evidence="1">Membrane</location>
        <topology evidence="1">Multi-pass membrane protein</topology>
    </subcellularLocation>
</comment>
<dbReference type="InterPro" id="IPR003362">
    <property type="entry name" value="Bact_transf"/>
</dbReference>
<dbReference type="Gene3D" id="3.40.50.720">
    <property type="entry name" value="NAD(P)-binding Rossmann-like Domain"/>
    <property type="match status" value="1"/>
</dbReference>
<dbReference type="EMBL" id="JACYTQ010000007">
    <property type="protein sequence ID" value="MBD8490469.1"/>
    <property type="molecule type" value="Genomic_DNA"/>
</dbReference>
<dbReference type="InterPro" id="IPR017473">
    <property type="entry name" value="Undecaprenyl-P_gluc_Ptfrase"/>
</dbReference>
<keyword evidence="6 7" id="KW-0472">Membrane</keyword>
<comment type="caution">
    <text evidence="9">The sequence shown here is derived from an EMBL/GenBank/DDBJ whole genome shotgun (WGS) entry which is preliminary data.</text>
</comment>
<evidence type="ECO:0000256" key="2">
    <source>
        <dbReference type="ARBA" id="ARBA00006464"/>
    </source>
</evidence>
<dbReference type="Proteomes" id="UP000647133">
    <property type="component" value="Unassembled WGS sequence"/>
</dbReference>
<dbReference type="Pfam" id="PF02397">
    <property type="entry name" value="Bac_transf"/>
    <property type="match status" value="1"/>
</dbReference>
<accession>A0ABR9ANW2</accession>
<keyword evidence="5 7" id="KW-1133">Transmembrane helix</keyword>
<feature type="transmembrane region" description="Helical" evidence="7">
    <location>
        <begin position="274"/>
        <end position="298"/>
    </location>
</feature>
<evidence type="ECO:0000313" key="10">
    <source>
        <dbReference type="Proteomes" id="UP000647133"/>
    </source>
</evidence>
<evidence type="ECO:0000256" key="7">
    <source>
        <dbReference type="SAM" id="Phobius"/>
    </source>
</evidence>
<evidence type="ECO:0000256" key="5">
    <source>
        <dbReference type="ARBA" id="ARBA00022989"/>
    </source>
</evidence>
<gene>
    <name evidence="9" type="ORF">IFO69_17085</name>
</gene>
<evidence type="ECO:0000256" key="3">
    <source>
        <dbReference type="ARBA" id="ARBA00022679"/>
    </source>
</evidence>
<organism evidence="9 10">
    <name type="scientific">Echinicola arenosa</name>
    <dbReference type="NCBI Taxonomy" id="2774144"/>
    <lineage>
        <taxon>Bacteria</taxon>
        <taxon>Pseudomonadati</taxon>
        <taxon>Bacteroidota</taxon>
        <taxon>Cytophagia</taxon>
        <taxon>Cytophagales</taxon>
        <taxon>Cyclobacteriaceae</taxon>
        <taxon>Echinicola</taxon>
    </lineage>
</organism>
<name>A0ABR9ANW2_9BACT</name>
<feature type="domain" description="Bacterial sugar transferase" evidence="8">
    <location>
        <begin position="272"/>
        <end position="452"/>
    </location>
</feature>
<feature type="transmembrane region" description="Helical" evidence="7">
    <location>
        <begin position="41"/>
        <end position="61"/>
    </location>
</feature>
<dbReference type="NCBIfam" id="TIGR03023">
    <property type="entry name" value="WcaJ_sugtrans"/>
    <property type="match status" value="1"/>
</dbReference>
<evidence type="ECO:0000313" key="9">
    <source>
        <dbReference type="EMBL" id="MBD8490469.1"/>
    </source>
</evidence>
<dbReference type="EC" id="2.7.8.31" evidence="9"/>
<dbReference type="RefSeq" id="WP_192011350.1">
    <property type="nucleotide sequence ID" value="NZ_JACYTQ010000007.1"/>
</dbReference>
<evidence type="ECO:0000256" key="6">
    <source>
        <dbReference type="ARBA" id="ARBA00023136"/>
    </source>
</evidence>
<feature type="transmembrane region" description="Helical" evidence="7">
    <location>
        <begin position="106"/>
        <end position="126"/>
    </location>
</feature>
<reference evidence="9 10" key="1">
    <citation type="submission" date="2020-09" db="EMBL/GenBank/DDBJ databases">
        <title>Echinicola sp. CAU 1574 isolated from sand of Sido Beach.</title>
        <authorList>
            <person name="Kim W."/>
        </authorList>
    </citation>
    <scope>NUCLEOTIDE SEQUENCE [LARGE SCALE GENOMIC DNA]</scope>
    <source>
        <strain evidence="9 10">CAU 1574</strain>
    </source>
</reference>
<evidence type="ECO:0000259" key="8">
    <source>
        <dbReference type="Pfam" id="PF02397"/>
    </source>
</evidence>
<dbReference type="InterPro" id="IPR017475">
    <property type="entry name" value="EPS_sugar_tfrase"/>
</dbReference>
<feature type="transmembrane region" description="Helical" evidence="7">
    <location>
        <begin position="73"/>
        <end position="94"/>
    </location>
</feature>
<dbReference type="PANTHER" id="PTHR30576">
    <property type="entry name" value="COLANIC BIOSYNTHESIS UDP-GLUCOSE LIPID CARRIER TRANSFERASE"/>
    <property type="match status" value="1"/>
</dbReference>
<dbReference type="PANTHER" id="PTHR30576:SF0">
    <property type="entry name" value="UNDECAPRENYL-PHOSPHATE N-ACETYLGALACTOSAMINYL 1-PHOSPHATE TRANSFERASE-RELATED"/>
    <property type="match status" value="1"/>
</dbReference>
<dbReference type="NCBIfam" id="TIGR03025">
    <property type="entry name" value="EPS_sugtrans"/>
    <property type="match status" value="1"/>
</dbReference>
<sequence length="461" mass="52637">MNSSNKIVAGFFLIWDVLTLGLTFLVSIYLYKENGFQTLDWVMFFALTSLWFVIVMWRRLYYFDFNSDFSSRIMNYLKSSAILVIMLGIIYLVFTFPPTFRKVVLSFSIGFPLIGIVTNFFILSVINRLKNNGGTGKNVLVTGVGDMVGKVNTYYNEHPSMGYNIKGLVKYNTLAEAEATDLGVPYVSDVNRMGDYIKDNQVDEIIVALPVQCSEEIKKILSTADYHGTRVKFVPDYQDLLGTGYKVTKRGGLDMVSFRQMPLDDRLSFFIKECFDWCFSSLVLLFLSPVFLVIAILIKLDSPGSVFFCPTRIGKGGKPFRVFKFRTMSVNDTSGTASTVKDDPRITRIGKILRKYSIDELPQFANVFMGDMSVVGPRPHRTFLNQEFQESVDKAMVRHYFKPGVTGWAQVNGWRGPTETDEQKQQRISHDLWYLENWSMKLDIKIIYLTVFGKKTHGSAF</sequence>
<evidence type="ECO:0000256" key="4">
    <source>
        <dbReference type="ARBA" id="ARBA00022692"/>
    </source>
</evidence>
<comment type="similarity">
    <text evidence="2">Belongs to the bacterial sugar transferase family.</text>
</comment>
<evidence type="ECO:0000256" key="1">
    <source>
        <dbReference type="ARBA" id="ARBA00004141"/>
    </source>
</evidence>
<keyword evidence="4 7" id="KW-0812">Transmembrane</keyword>
<proteinExistence type="inferred from homology"/>
<feature type="transmembrane region" description="Helical" evidence="7">
    <location>
        <begin position="7"/>
        <end position="29"/>
    </location>
</feature>
<dbReference type="GO" id="GO:0089702">
    <property type="term" value="F:undecaprenyl-phosphate glucose phosphotransferase activity"/>
    <property type="evidence" value="ECO:0007669"/>
    <property type="project" value="UniProtKB-EC"/>
</dbReference>
<keyword evidence="10" id="KW-1185">Reference proteome</keyword>
<protein>
    <submittedName>
        <fullName evidence="9">Undecaprenyl-phosphate glucose phosphotransferase</fullName>
        <ecNumber evidence="9">2.7.8.31</ecNumber>
    </submittedName>
</protein>